<proteinExistence type="predicted"/>
<accession>A0AAD9MLH1</accession>
<keyword evidence="3" id="KW-0808">Transferase</keyword>
<feature type="region of interest" description="Disordered" evidence="6">
    <location>
        <begin position="43"/>
        <end position="62"/>
    </location>
</feature>
<evidence type="ECO:0000256" key="6">
    <source>
        <dbReference type="SAM" id="MobiDB-lite"/>
    </source>
</evidence>
<dbReference type="PANTHER" id="PTHR31042:SF8">
    <property type="entry name" value="CORE-2_I-BRANCHING BETA-1,6-N-ACETYLGLUCOSAMINYLTRANSFERASE FAMILY PROTEIN"/>
    <property type="match status" value="1"/>
</dbReference>
<dbReference type="Pfam" id="PF02485">
    <property type="entry name" value="Branch"/>
    <property type="match status" value="1"/>
</dbReference>
<dbReference type="GO" id="GO:0016757">
    <property type="term" value="F:glycosyltransferase activity"/>
    <property type="evidence" value="ECO:0007669"/>
    <property type="project" value="UniProtKB-KW"/>
</dbReference>
<evidence type="ECO:0000256" key="4">
    <source>
        <dbReference type="ARBA" id="ARBA00023136"/>
    </source>
</evidence>
<evidence type="ECO:0000256" key="3">
    <source>
        <dbReference type="ARBA" id="ARBA00022679"/>
    </source>
</evidence>
<evidence type="ECO:0000256" key="1">
    <source>
        <dbReference type="ARBA" id="ARBA00004606"/>
    </source>
</evidence>
<evidence type="ECO:0000313" key="8">
    <source>
        <dbReference type="Proteomes" id="UP001255856"/>
    </source>
</evidence>
<dbReference type="EMBL" id="JASFZW010000002">
    <property type="protein sequence ID" value="KAK2079710.1"/>
    <property type="molecule type" value="Genomic_DNA"/>
</dbReference>
<evidence type="ECO:0000313" key="7">
    <source>
        <dbReference type="EMBL" id="KAK2079710.1"/>
    </source>
</evidence>
<dbReference type="Proteomes" id="UP001255856">
    <property type="component" value="Unassembled WGS sequence"/>
</dbReference>
<sequence length="282" mass="31111">MLRGGLTRRSARYVLVAPFMVAALLLVSSSSYQATRWIPIERGLRPDATGPPSTLPPALSSEASGTGKVALLFLTMGQMPHAETWRLWMASAAGKLPKVNVYCNPNVDVVQEACQGLTPLEAASLPPEDVLAWQHLYSVYVHAAPSVNVSSIPPLFRKHLIETRVETQWGSISLVYAARLLIWEAFVHLSPSDIPLYDPVTFHYQLMSESLSRTSACVSTSLDLYRWNSAMTVRRVGSLPVAASHVQQRASTRSSPLLFMLTREHAGLVLDDTHIFQQYVSL</sequence>
<dbReference type="AlphaFoldDB" id="A0AAD9MLH1"/>
<reference evidence="7" key="1">
    <citation type="submission" date="2021-01" db="EMBL/GenBank/DDBJ databases">
        <authorList>
            <person name="Eckstrom K.M.E."/>
        </authorList>
    </citation>
    <scope>NUCLEOTIDE SEQUENCE</scope>
    <source>
        <strain evidence="7">UVCC 0001</strain>
    </source>
</reference>
<name>A0AAD9MLH1_PROWI</name>
<keyword evidence="8" id="KW-1185">Reference proteome</keyword>
<keyword evidence="2" id="KW-0328">Glycosyltransferase</keyword>
<gene>
    <name evidence="7" type="ORF">QBZ16_002105</name>
</gene>
<evidence type="ECO:0000256" key="2">
    <source>
        <dbReference type="ARBA" id="ARBA00022676"/>
    </source>
</evidence>
<keyword evidence="5" id="KW-0325">Glycoprotein</keyword>
<dbReference type="InterPro" id="IPR044174">
    <property type="entry name" value="BC10-like"/>
</dbReference>
<dbReference type="GO" id="GO:0016020">
    <property type="term" value="C:membrane"/>
    <property type="evidence" value="ECO:0007669"/>
    <property type="project" value="UniProtKB-SubCell"/>
</dbReference>
<comment type="subcellular location">
    <subcellularLocation>
        <location evidence="1">Membrane</location>
        <topology evidence="1">Single-pass type II membrane protein</topology>
    </subcellularLocation>
</comment>
<organism evidence="7 8">
    <name type="scientific">Prototheca wickerhamii</name>
    <dbReference type="NCBI Taxonomy" id="3111"/>
    <lineage>
        <taxon>Eukaryota</taxon>
        <taxon>Viridiplantae</taxon>
        <taxon>Chlorophyta</taxon>
        <taxon>core chlorophytes</taxon>
        <taxon>Trebouxiophyceae</taxon>
        <taxon>Chlorellales</taxon>
        <taxon>Chlorellaceae</taxon>
        <taxon>Prototheca</taxon>
    </lineage>
</organism>
<protein>
    <submittedName>
        <fullName evidence="7">Uncharacterized protein</fullName>
    </submittedName>
</protein>
<keyword evidence="4" id="KW-0472">Membrane</keyword>
<evidence type="ECO:0000256" key="5">
    <source>
        <dbReference type="ARBA" id="ARBA00023180"/>
    </source>
</evidence>
<comment type="caution">
    <text evidence="7">The sequence shown here is derived from an EMBL/GenBank/DDBJ whole genome shotgun (WGS) entry which is preliminary data.</text>
</comment>
<dbReference type="PANTHER" id="PTHR31042">
    <property type="entry name" value="CORE-2/I-BRANCHING BETA-1,6-N-ACETYLGLUCOSAMINYLTRANSFERASE FAMILY PROTEIN-RELATED"/>
    <property type="match status" value="1"/>
</dbReference>
<dbReference type="InterPro" id="IPR003406">
    <property type="entry name" value="Glyco_trans_14"/>
</dbReference>